<reference evidence="2 3" key="2">
    <citation type="journal article" date="2017" name="Genome Biol.">
        <title>New reference genome sequences of hot pepper reveal the massive evolution of plant disease-resistance genes by retroduplication.</title>
        <authorList>
            <person name="Kim S."/>
            <person name="Park J."/>
            <person name="Yeom S.I."/>
            <person name="Kim Y.M."/>
            <person name="Seo E."/>
            <person name="Kim K.T."/>
            <person name="Kim M.S."/>
            <person name="Lee J.M."/>
            <person name="Cheong K."/>
            <person name="Shin H.S."/>
            <person name="Kim S.B."/>
            <person name="Han K."/>
            <person name="Lee J."/>
            <person name="Park M."/>
            <person name="Lee H.A."/>
            <person name="Lee H.Y."/>
            <person name="Lee Y."/>
            <person name="Oh S."/>
            <person name="Lee J.H."/>
            <person name="Choi E."/>
            <person name="Choi E."/>
            <person name="Lee S.E."/>
            <person name="Jeon J."/>
            <person name="Kim H."/>
            <person name="Choi G."/>
            <person name="Song H."/>
            <person name="Lee J."/>
            <person name="Lee S.C."/>
            <person name="Kwon J.K."/>
            <person name="Lee H.Y."/>
            <person name="Koo N."/>
            <person name="Hong Y."/>
            <person name="Kim R.W."/>
            <person name="Kang W.H."/>
            <person name="Huh J.H."/>
            <person name="Kang B.C."/>
            <person name="Yang T.J."/>
            <person name="Lee Y.H."/>
            <person name="Bennetzen J.L."/>
            <person name="Choi D."/>
        </authorList>
    </citation>
    <scope>NUCLEOTIDE SEQUENCE [LARGE SCALE GENOMIC DNA]</scope>
    <source>
        <strain evidence="3">cv. CM334</strain>
    </source>
</reference>
<keyword evidence="1" id="KW-0472">Membrane</keyword>
<dbReference type="STRING" id="4072.A0A2G3A9L1"/>
<name>A0A2G3A9L1_CAPAN</name>
<keyword evidence="1" id="KW-1133">Transmembrane helix</keyword>
<feature type="transmembrane region" description="Helical" evidence="1">
    <location>
        <begin position="198"/>
        <end position="218"/>
    </location>
</feature>
<dbReference type="EMBL" id="AYRZ02000002">
    <property type="protein sequence ID" value="PHT90898.1"/>
    <property type="molecule type" value="Genomic_DNA"/>
</dbReference>
<organism evidence="2 3">
    <name type="scientific">Capsicum annuum</name>
    <name type="common">Capsicum pepper</name>
    <dbReference type="NCBI Taxonomy" id="4072"/>
    <lineage>
        <taxon>Eukaryota</taxon>
        <taxon>Viridiplantae</taxon>
        <taxon>Streptophyta</taxon>
        <taxon>Embryophyta</taxon>
        <taxon>Tracheophyta</taxon>
        <taxon>Spermatophyta</taxon>
        <taxon>Magnoliopsida</taxon>
        <taxon>eudicotyledons</taxon>
        <taxon>Gunneridae</taxon>
        <taxon>Pentapetalae</taxon>
        <taxon>asterids</taxon>
        <taxon>lamiids</taxon>
        <taxon>Solanales</taxon>
        <taxon>Solanaceae</taxon>
        <taxon>Solanoideae</taxon>
        <taxon>Capsiceae</taxon>
        <taxon>Capsicum</taxon>
    </lineage>
</organism>
<comment type="caution">
    <text evidence="2">The sequence shown here is derived from an EMBL/GenBank/DDBJ whole genome shotgun (WGS) entry which is preliminary data.</text>
</comment>
<gene>
    <name evidence="2" type="ORF">T459_06011</name>
</gene>
<protein>
    <submittedName>
        <fullName evidence="2">Uncharacterized protein</fullName>
    </submittedName>
</protein>
<evidence type="ECO:0000313" key="3">
    <source>
        <dbReference type="Proteomes" id="UP000222542"/>
    </source>
</evidence>
<keyword evidence="1" id="KW-0812">Transmembrane</keyword>
<reference evidence="2 3" key="1">
    <citation type="journal article" date="2014" name="Nat. Genet.">
        <title>Genome sequence of the hot pepper provides insights into the evolution of pungency in Capsicum species.</title>
        <authorList>
            <person name="Kim S."/>
            <person name="Park M."/>
            <person name="Yeom S.I."/>
            <person name="Kim Y.M."/>
            <person name="Lee J.M."/>
            <person name="Lee H.A."/>
            <person name="Seo E."/>
            <person name="Choi J."/>
            <person name="Cheong K."/>
            <person name="Kim K.T."/>
            <person name="Jung K."/>
            <person name="Lee G.W."/>
            <person name="Oh S.K."/>
            <person name="Bae C."/>
            <person name="Kim S.B."/>
            <person name="Lee H.Y."/>
            <person name="Kim S.Y."/>
            <person name="Kim M.S."/>
            <person name="Kang B.C."/>
            <person name="Jo Y.D."/>
            <person name="Yang H.B."/>
            <person name="Jeong H.J."/>
            <person name="Kang W.H."/>
            <person name="Kwon J.K."/>
            <person name="Shin C."/>
            <person name="Lim J.Y."/>
            <person name="Park J.H."/>
            <person name="Huh J.H."/>
            <person name="Kim J.S."/>
            <person name="Kim B.D."/>
            <person name="Cohen O."/>
            <person name="Paran I."/>
            <person name="Suh M.C."/>
            <person name="Lee S.B."/>
            <person name="Kim Y.K."/>
            <person name="Shin Y."/>
            <person name="Noh S.J."/>
            <person name="Park J."/>
            <person name="Seo Y.S."/>
            <person name="Kwon S.Y."/>
            <person name="Kim H.A."/>
            <person name="Park J.M."/>
            <person name="Kim H.J."/>
            <person name="Choi S.B."/>
            <person name="Bosland P.W."/>
            <person name="Reeves G."/>
            <person name="Jo S.H."/>
            <person name="Lee B.W."/>
            <person name="Cho H.T."/>
            <person name="Choi H.S."/>
            <person name="Lee M.S."/>
            <person name="Yu Y."/>
            <person name="Do Choi Y."/>
            <person name="Park B.S."/>
            <person name="van Deynze A."/>
            <person name="Ashrafi H."/>
            <person name="Hill T."/>
            <person name="Kim W.T."/>
            <person name="Pai H.S."/>
            <person name="Ahn H.K."/>
            <person name="Yeam I."/>
            <person name="Giovannoni J.J."/>
            <person name="Rose J.K."/>
            <person name="Sorensen I."/>
            <person name="Lee S.J."/>
            <person name="Kim R.W."/>
            <person name="Choi I.Y."/>
            <person name="Choi B.S."/>
            <person name="Lim J.S."/>
            <person name="Lee Y.H."/>
            <person name="Choi D."/>
        </authorList>
    </citation>
    <scope>NUCLEOTIDE SEQUENCE [LARGE SCALE GENOMIC DNA]</scope>
    <source>
        <strain evidence="3">cv. CM334</strain>
    </source>
</reference>
<proteinExistence type="predicted"/>
<evidence type="ECO:0000256" key="1">
    <source>
        <dbReference type="SAM" id="Phobius"/>
    </source>
</evidence>
<accession>A0A2G3A9L1</accession>
<sequence>MVSSSGKNLCENLQLKRAHEGHRDKFNIMCSQIAAYKNEIPVINIVVWHDGKMWRTSGHTQSFKILGAIASWKSFMAAYLVALDSKGSHAVTSRHYEQLTDYYVASRQGSTLPLGASYKIIQAVDQRIPWSLLLAMLALANFEMLEKGGRNIVASLKEKQCSYHVDYKSKLGQLKHSLKFMNKLCNTINMERHQLSCILRLIVAPSVLSIVSFTWFIIHGLGGEMQQQLLMVMKMHSLPDGLTFAIRSEIDTIKTTFLSRVMKRRYGIKDGFLPCDLLRDILMGREH</sequence>
<dbReference type="AlphaFoldDB" id="A0A2G3A9L1"/>
<dbReference type="Gramene" id="PHT90898">
    <property type="protein sequence ID" value="PHT90898"/>
    <property type="gene ID" value="T459_06011"/>
</dbReference>
<evidence type="ECO:0000313" key="2">
    <source>
        <dbReference type="EMBL" id="PHT90898.1"/>
    </source>
</evidence>
<dbReference type="Proteomes" id="UP000222542">
    <property type="component" value="Unassembled WGS sequence"/>
</dbReference>
<keyword evidence="3" id="KW-1185">Reference proteome</keyword>